<proteinExistence type="predicted"/>
<keyword evidence="3" id="KW-1185">Reference proteome</keyword>
<accession>A0A2G9TKT1</accession>
<gene>
    <name evidence="2" type="ORF">TELCIR_19971</name>
</gene>
<feature type="compositionally biased region" description="Basic and acidic residues" evidence="1">
    <location>
        <begin position="40"/>
        <end position="53"/>
    </location>
</feature>
<name>A0A2G9TKT1_TELCI</name>
<dbReference type="Pfam" id="PF17360">
    <property type="entry name" value="DUF5386"/>
    <property type="match status" value="1"/>
</dbReference>
<evidence type="ECO:0000313" key="3">
    <source>
        <dbReference type="Proteomes" id="UP000230423"/>
    </source>
</evidence>
<dbReference type="AlphaFoldDB" id="A0A2G9TKT1"/>
<dbReference type="InterPro" id="IPR035332">
    <property type="entry name" value="DUF5386"/>
</dbReference>
<organism evidence="2 3">
    <name type="scientific">Teladorsagia circumcincta</name>
    <name type="common">Brown stomach worm</name>
    <name type="synonym">Ostertagia circumcincta</name>
    <dbReference type="NCBI Taxonomy" id="45464"/>
    <lineage>
        <taxon>Eukaryota</taxon>
        <taxon>Metazoa</taxon>
        <taxon>Ecdysozoa</taxon>
        <taxon>Nematoda</taxon>
        <taxon>Chromadorea</taxon>
        <taxon>Rhabditida</taxon>
        <taxon>Rhabditina</taxon>
        <taxon>Rhabditomorpha</taxon>
        <taxon>Strongyloidea</taxon>
        <taxon>Trichostrongylidae</taxon>
        <taxon>Teladorsagia</taxon>
    </lineage>
</organism>
<dbReference type="OrthoDB" id="5876154at2759"/>
<evidence type="ECO:0000256" key="1">
    <source>
        <dbReference type="SAM" id="MobiDB-lite"/>
    </source>
</evidence>
<dbReference type="Proteomes" id="UP000230423">
    <property type="component" value="Unassembled WGS sequence"/>
</dbReference>
<feature type="region of interest" description="Disordered" evidence="1">
    <location>
        <begin position="32"/>
        <end position="53"/>
    </location>
</feature>
<evidence type="ECO:0000313" key="2">
    <source>
        <dbReference type="EMBL" id="PIO58589.1"/>
    </source>
</evidence>
<reference evidence="2 3" key="1">
    <citation type="submission" date="2015-09" db="EMBL/GenBank/DDBJ databases">
        <title>Draft genome of the parasitic nematode Teladorsagia circumcincta isolate WARC Sus (inbred).</title>
        <authorList>
            <person name="Mitreva M."/>
        </authorList>
    </citation>
    <scope>NUCLEOTIDE SEQUENCE [LARGE SCALE GENOMIC DNA]</scope>
    <source>
        <strain evidence="2 3">S</strain>
    </source>
</reference>
<dbReference type="EMBL" id="KZ360625">
    <property type="protein sequence ID" value="PIO58589.1"/>
    <property type="molecule type" value="Genomic_DNA"/>
</dbReference>
<protein>
    <submittedName>
        <fullName evidence="2">Uncharacterized protein</fullName>
    </submittedName>
</protein>
<sequence length="135" mass="14912">MPTLSCSSDSNKSKFLDEIALLKRGKITRDTPRSTYKRGLSSEDPNKAPIDDDKPITLAELNTRGLQVDEKHIIYTFPDALVLHNSFYVSQQLILLLKADDTVSVPHILMEASTCTAPDIASRHQDQAGTPFSAL</sequence>